<evidence type="ECO:0000313" key="3">
    <source>
        <dbReference type="EMBL" id="GAA4778193.1"/>
    </source>
</evidence>
<organism evidence="3 4">
    <name type="scientific">Olivibacter ginsenosidimutans</name>
    <dbReference type="NCBI Taxonomy" id="1176537"/>
    <lineage>
        <taxon>Bacteria</taxon>
        <taxon>Pseudomonadati</taxon>
        <taxon>Bacteroidota</taxon>
        <taxon>Sphingobacteriia</taxon>
        <taxon>Sphingobacteriales</taxon>
        <taxon>Sphingobacteriaceae</taxon>
        <taxon>Olivibacter</taxon>
    </lineage>
</organism>
<reference evidence="4" key="1">
    <citation type="journal article" date="2019" name="Int. J. Syst. Evol. Microbiol.">
        <title>The Global Catalogue of Microorganisms (GCM) 10K type strain sequencing project: providing services to taxonomists for standard genome sequencing and annotation.</title>
        <authorList>
            <consortium name="The Broad Institute Genomics Platform"/>
            <consortium name="The Broad Institute Genome Sequencing Center for Infectious Disease"/>
            <person name="Wu L."/>
            <person name="Ma J."/>
        </authorList>
    </citation>
    <scope>NUCLEOTIDE SEQUENCE [LARGE SCALE GENOMIC DNA]</scope>
    <source>
        <strain evidence="4">JCM 18200</strain>
    </source>
</reference>
<dbReference type="InterPro" id="IPR036249">
    <property type="entry name" value="Thioredoxin-like_sf"/>
</dbReference>
<dbReference type="PROSITE" id="PS51352">
    <property type="entry name" value="THIOREDOXIN_2"/>
    <property type="match status" value="1"/>
</dbReference>
<feature type="domain" description="Thioredoxin" evidence="2">
    <location>
        <begin position="4"/>
        <end position="148"/>
    </location>
</feature>
<dbReference type="InterPro" id="IPR013766">
    <property type="entry name" value="Thioredoxin_domain"/>
</dbReference>
<dbReference type="InterPro" id="IPR000866">
    <property type="entry name" value="AhpC/TSA"/>
</dbReference>
<comment type="caution">
    <text evidence="3">The sequence shown here is derived from an EMBL/GenBank/DDBJ whole genome shotgun (WGS) entry which is preliminary data.</text>
</comment>
<dbReference type="Pfam" id="PF00578">
    <property type="entry name" value="AhpC-TSA"/>
    <property type="match status" value="1"/>
</dbReference>
<dbReference type="CDD" id="cd02966">
    <property type="entry name" value="TlpA_like_family"/>
    <property type="match status" value="1"/>
</dbReference>
<dbReference type="InterPro" id="IPR017937">
    <property type="entry name" value="Thioredoxin_CS"/>
</dbReference>
<dbReference type="Proteomes" id="UP001501411">
    <property type="component" value="Unassembled WGS sequence"/>
</dbReference>
<keyword evidence="4" id="KW-1185">Reference proteome</keyword>
<sequence>MFVVADGQYASAQTIPSSLITSNERQITKKEMESKIVVLNFWFMTCGPCLREMSDLKSLQERYGKNNHIIFIAISSMDDSEQLEMFRKYKDFGYELIPKNSNWINYYKIKLYPTNMILDKGQVVFKQEGYNEKKKLVDLEKKITTLVLKQDVN</sequence>
<evidence type="ECO:0000313" key="4">
    <source>
        <dbReference type="Proteomes" id="UP001501411"/>
    </source>
</evidence>
<dbReference type="RefSeq" id="WP_345229702.1">
    <property type="nucleotide sequence ID" value="NZ_BAABIQ010000001.1"/>
</dbReference>
<dbReference type="PANTHER" id="PTHR42852:SF13">
    <property type="entry name" value="PROTEIN DIPZ"/>
    <property type="match status" value="1"/>
</dbReference>
<keyword evidence="1" id="KW-0676">Redox-active center</keyword>
<evidence type="ECO:0000256" key="1">
    <source>
        <dbReference type="ARBA" id="ARBA00023284"/>
    </source>
</evidence>
<dbReference type="PROSITE" id="PS00194">
    <property type="entry name" value="THIOREDOXIN_1"/>
    <property type="match status" value="1"/>
</dbReference>
<dbReference type="SUPFAM" id="SSF52833">
    <property type="entry name" value="Thioredoxin-like"/>
    <property type="match status" value="1"/>
</dbReference>
<dbReference type="PANTHER" id="PTHR42852">
    <property type="entry name" value="THIOL:DISULFIDE INTERCHANGE PROTEIN DSBE"/>
    <property type="match status" value="1"/>
</dbReference>
<evidence type="ECO:0000259" key="2">
    <source>
        <dbReference type="PROSITE" id="PS51352"/>
    </source>
</evidence>
<dbReference type="InterPro" id="IPR050553">
    <property type="entry name" value="Thioredoxin_ResA/DsbE_sf"/>
</dbReference>
<dbReference type="Gene3D" id="3.40.30.10">
    <property type="entry name" value="Glutaredoxin"/>
    <property type="match status" value="1"/>
</dbReference>
<protein>
    <submittedName>
        <fullName evidence="3">Redoxin domain-containing protein</fullName>
    </submittedName>
</protein>
<proteinExistence type="predicted"/>
<dbReference type="EMBL" id="BAABIQ010000001">
    <property type="protein sequence ID" value="GAA4778193.1"/>
    <property type="molecule type" value="Genomic_DNA"/>
</dbReference>
<accession>A0ABP9AEM6</accession>
<gene>
    <name evidence="3" type="ORF">GCM10023231_00880</name>
</gene>
<name>A0ABP9AEM6_9SPHI</name>